<sequence>MDTTAPAPRVLVIGLDPYRVPGPWDPKPVATAIELGIARFAEHGVGVETCLFGLDGSDDVEAVVGAALAARPWECVVVGGGVRTPGDQLELFEQVLNLIRRHAPDAAIAFNSTPADTFDAAARWIDIPGRPASAG</sequence>
<keyword evidence="2" id="KW-1185">Reference proteome</keyword>
<name>A0ABP6SGK7_9ACTN</name>
<protein>
    <submittedName>
        <fullName evidence="1">Uncharacterized protein</fullName>
    </submittedName>
</protein>
<comment type="caution">
    <text evidence="1">The sequence shown here is derived from an EMBL/GenBank/DDBJ whole genome shotgun (WGS) entry which is preliminary data.</text>
</comment>
<evidence type="ECO:0000313" key="2">
    <source>
        <dbReference type="Proteomes" id="UP001499990"/>
    </source>
</evidence>
<dbReference type="EMBL" id="BAAAYL010000001">
    <property type="protein sequence ID" value="GAA3376374.1"/>
    <property type="molecule type" value="Genomic_DNA"/>
</dbReference>
<dbReference type="RefSeq" id="WP_345041094.1">
    <property type="nucleotide sequence ID" value="NZ_BAAAYL010000001.1"/>
</dbReference>
<organism evidence="1 2">
    <name type="scientific">Streptomyces sannanensis</name>
    <dbReference type="NCBI Taxonomy" id="285536"/>
    <lineage>
        <taxon>Bacteria</taxon>
        <taxon>Bacillati</taxon>
        <taxon>Actinomycetota</taxon>
        <taxon>Actinomycetes</taxon>
        <taxon>Kitasatosporales</taxon>
        <taxon>Streptomycetaceae</taxon>
        <taxon>Streptomyces</taxon>
    </lineage>
</organism>
<proteinExistence type="predicted"/>
<dbReference type="Proteomes" id="UP001499990">
    <property type="component" value="Unassembled WGS sequence"/>
</dbReference>
<evidence type="ECO:0000313" key="1">
    <source>
        <dbReference type="EMBL" id="GAA3376374.1"/>
    </source>
</evidence>
<gene>
    <name evidence="1" type="ORF">GCM10020367_47820</name>
</gene>
<reference evidence="2" key="1">
    <citation type="journal article" date="2019" name="Int. J. Syst. Evol. Microbiol.">
        <title>The Global Catalogue of Microorganisms (GCM) 10K type strain sequencing project: providing services to taxonomists for standard genome sequencing and annotation.</title>
        <authorList>
            <consortium name="The Broad Institute Genomics Platform"/>
            <consortium name="The Broad Institute Genome Sequencing Center for Infectious Disease"/>
            <person name="Wu L."/>
            <person name="Ma J."/>
        </authorList>
    </citation>
    <scope>NUCLEOTIDE SEQUENCE [LARGE SCALE GENOMIC DNA]</scope>
    <source>
        <strain evidence="2">JCM 9651</strain>
    </source>
</reference>
<accession>A0ABP6SGK7</accession>